<dbReference type="InterPro" id="IPR021477">
    <property type="entry name" value="TVIIS_effector_SACOL2603_fam"/>
</dbReference>
<reference evidence="2" key="1">
    <citation type="submission" date="2016-10" db="EMBL/GenBank/DDBJ databases">
        <authorList>
            <person name="Varghese N."/>
            <person name="Submissions S."/>
        </authorList>
    </citation>
    <scope>NUCLEOTIDE SEQUENCE [LARGE SCALE GENOMIC DNA]</scope>
    <source>
        <strain evidence="2">S1b</strain>
    </source>
</reference>
<proteinExistence type="predicted"/>
<name>A0A1H9UWF9_9FIRM</name>
<protein>
    <submittedName>
        <fullName evidence="1">Type VII secretion effector, SACOL2603 family</fullName>
    </submittedName>
</protein>
<evidence type="ECO:0000313" key="2">
    <source>
        <dbReference type="Proteomes" id="UP000182471"/>
    </source>
</evidence>
<dbReference type="AlphaFoldDB" id="A0A1H9UWF9"/>
<keyword evidence="2" id="KW-1185">Reference proteome</keyword>
<dbReference type="EMBL" id="FOGW01000041">
    <property type="protein sequence ID" value="SES13454.1"/>
    <property type="molecule type" value="Genomic_DNA"/>
</dbReference>
<organism evidence="1 2">
    <name type="scientific">Lachnobacterium bovis</name>
    <dbReference type="NCBI Taxonomy" id="140626"/>
    <lineage>
        <taxon>Bacteria</taxon>
        <taxon>Bacillati</taxon>
        <taxon>Bacillota</taxon>
        <taxon>Clostridia</taxon>
        <taxon>Lachnospirales</taxon>
        <taxon>Lachnospiraceae</taxon>
        <taxon>Lachnobacterium</taxon>
    </lineage>
</organism>
<sequence>MSETNINIDETTMVKLKNDIKSSYGSLTNIQLANVDKKTTLTANKNSKLVIKSASDIINDVKKNAEALCKKIDTTWKEYKKFDESVKKKNEKKSDIVVKKTERK</sequence>
<gene>
    <name evidence="1" type="ORF">SAMN02910429_02278</name>
</gene>
<accession>A0A1H9UWF9</accession>
<evidence type="ECO:0000313" key="1">
    <source>
        <dbReference type="EMBL" id="SES13454.1"/>
    </source>
</evidence>
<dbReference type="Proteomes" id="UP000182471">
    <property type="component" value="Unassembled WGS sequence"/>
</dbReference>
<dbReference type="NCBIfam" id="TIGR04197">
    <property type="entry name" value="T7SS_SACOL2603"/>
    <property type="match status" value="1"/>
</dbReference>
<dbReference type="RefSeq" id="WP_074730998.1">
    <property type="nucleotide sequence ID" value="NZ_FOGW01000041.1"/>
</dbReference>